<sequence>MAGSEPTVDGIDIDGMRDYLAQTAVEFAHLFGSRIRGTAEESSDVDVALRLPGANRRASDSGSVTASMLNSSSTPSTP</sequence>
<evidence type="ECO:0000259" key="2">
    <source>
        <dbReference type="Pfam" id="PF18765"/>
    </source>
</evidence>
<dbReference type="Pfam" id="PF18765">
    <property type="entry name" value="Polbeta"/>
    <property type="match status" value="1"/>
</dbReference>
<evidence type="ECO:0000313" key="3">
    <source>
        <dbReference type="EMBL" id="MFC7317991.1"/>
    </source>
</evidence>
<evidence type="ECO:0000313" key="4">
    <source>
        <dbReference type="Proteomes" id="UP001596547"/>
    </source>
</evidence>
<gene>
    <name evidence="3" type="ORF">ACFQPE_14480</name>
</gene>
<proteinExistence type="predicted"/>
<feature type="domain" description="Polymerase beta nucleotidyltransferase" evidence="2">
    <location>
        <begin position="19"/>
        <end position="51"/>
    </location>
</feature>
<protein>
    <submittedName>
        <fullName evidence="3">Nucleotidyltransferase domain-containing protein</fullName>
    </submittedName>
</protein>
<name>A0ABD6ACC8_9EURY</name>
<dbReference type="InterPro" id="IPR043519">
    <property type="entry name" value="NT_sf"/>
</dbReference>
<dbReference type="Proteomes" id="UP001596547">
    <property type="component" value="Unassembled WGS sequence"/>
</dbReference>
<organism evidence="3 4">
    <name type="scientific">Halomarina halobia</name>
    <dbReference type="NCBI Taxonomy" id="3033386"/>
    <lineage>
        <taxon>Archaea</taxon>
        <taxon>Methanobacteriati</taxon>
        <taxon>Methanobacteriota</taxon>
        <taxon>Stenosarchaea group</taxon>
        <taxon>Halobacteria</taxon>
        <taxon>Halobacteriales</taxon>
        <taxon>Natronomonadaceae</taxon>
        <taxon>Halomarina</taxon>
    </lineage>
</organism>
<evidence type="ECO:0000256" key="1">
    <source>
        <dbReference type="SAM" id="MobiDB-lite"/>
    </source>
</evidence>
<dbReference type="Gene3D" id="3.30.460.10">
    <property type="entry name" value="Beta Polymerase, domain 2"/>
    <property type="match status" value="1"/>
</dbReference>
<dbReference type="CDD" id="cd05403">
    <property type="entry name" value="NT_KNTase_like"/>
    <property type="match status" value="1"/>
</dbReference>
<reference evidence="3 4" key="1">
    <citation type="journal article" date="2019" name="Int. J. Syst. Evol. Microbiol.">
        <title>The Global Catalogue of Microorganisms (GCM) 10K type strain sequencing project: providing services to taxonomists for standard genome sequencing and annotation.</title>
        <authorList>
            <consortium name="The Broad Institute Genomics Platform"/>
            <consortium name="The Broad Institute Genome Sequencing Center for Infectious Disease"/>
            <person name="Wu L."/>
            <person name="Ma J."/>
        </authorList>
    </citation>
    <scope>NUCLEOTIDE SEQUENCE [LARGE SCALE GENOMIC DNA]</scope>
    <source>
        <strain evidence="3 4">PSR21</strain>
    </source>
</reference>
<dbReference type="RefSeq" id="WP_379794370.1">
    <property type="nucleotide sequence ID" value="NZ_JBHTBF010000002.1"/>
</dbReference>
<feature type="region of interest" description="Disordered" evidence="1">
    <location>
        <begin position="55"/>
        <end position="78"/>
    </location>
</feature>
<dbReference type="EMBL" id="JBHTBF010000002">
    <property type="protein sequence ID" value="MFC7317991.1"/>
    <property type="molecule type" value="Genomic_DNA"/>
</dbReference>
<comment type="caution">
    <text evidence="3">The sequence shown here is derived from an EMBL/GenBank/DDBJ whole genome shotgun (WGS) entry which is preliminary data.</text>
</comment>
<accession>A0ABD6ACC8</accession>
<dbReference type="InterPro" id="IPR041633">
    <property type="entry name" value="Polbeta"/>
</dbReference>
<keyword evidence="4" id="KW-1185">Reference proteome</keyword>
<feature type="compositionally biased region" description="Polar residues" evidence="1">
    <location>
        <begin position="60"/>
        <end position="78"/>
    </location>
</feature>
<dbReference type="SUPFAM" id="SSF81301">
    <property type="entry name" value="Nucleotidyltransferase"/>
    <property type="match status" value="1"/>
</dbReference>
<dbReference type="AlphaFoldDB" id="A0ABD6ACC8"/>